<dbReference type="GO" id="GO:0033818">
    <property type="term" value="F:beta-ketoacyl-acyl-carrier-protein synthase III activity"/>
    <property type="evidence" value="ECO:0007669"/>
    <property type="project" value="UniProtKB-UniRule"/>
</dbReference>
<evidence type="ECO:0000256" key="2">
    <source>
        <dbReference type="ARBA" id="ARBA00022490"/>
    </source>
</evidence>
<gene>
    <name evidence="10 13" type="primary">fabH</name>
    <name evidence="13" type="ORF">ZNDK_0384</name>
</gene>
<dbReference type="EC" id="2.3.1.180" evidence="10"/>
<dbReference type="NCBIfam" id="NF006829">
    <property type="entry name" value="PRK09352.1"/>
    <property type="match status" value="1"/>
</dbReference>
<evidence type="ECO:0000256" key="5">
    <source>
        <dbReference type="ARBA" id="ARBA00022832"/>
    </source>
</evidence>
<dbReference type="Proteomes" id="UP000505077">
    <property type="component" value="Unassembled WGS sequence"/>
</dbReference>
<dbReference type="UniPathway" id="UPA00094"/>
<dbReference type="HAMAP" id="MF_01815">
    <property type="entry name" value="FabH"/>
    <property type="match status" value="1"/>
</dbReference>
<feature type="active site" evidence="10">
    <location>
        <position position="287"/>
    </location>
</feature>
<evidence type="ECO:0000256" key="9">
    <source>
        <dbReference type="ARBA" id="ARBA00023315"/>
    </source>
</evidence>
<dbReference type="InterPro" id="IPR016039">
    <property type="entry name" value="Thiolase-like"/>
</dbReference>
<feature type="domain" description="Beta-ketoacyl-[acyl-carrier-protein] synthase III C-terminal" evidence="11">
    <location>
        <begin position="241"/>
        <end position="330"/>
    </location>
</feature>
<comment type="caution">
    <text evidence="13">The sequence shown here is derived from an EMBL/GenBank/DDBJ whole genome shotgun (WGS) entry which is preliminary data.</text>
</comment>
<evidence type="ECO:0000313" key="13">
    <source>
        <dbReference type="EMBL" id="GFH62613.1"/>
    </source>
</evidence>
<keyword evidence="9 10" id="KW-0012">Acyltransferase</keyword>
<evidence type="ECO:0000256" key="6">
    <source>
        <dbReference type="ARBA" id="ARBA00023098"/>
    </source>
</evidence>
<dbReference type="AlphaFoldDB" id="A0A6L2R533"/>
<sequence>MNPVCRIYALSAHAPHKILTNEYMAGIADTNNEWIVSRTGIRERRKLEKTQNTSDLALIAARETLQKTGMEADALTHVITATCTPDMLSPSVACILAGHLNAGQVMAFDISAACSGFLYGLSLCRSILAHEVDARILFVCAEALTRRVNWNDRSTCVLFGDAASACVLTGESADAHDSSVLEDVICKSDGALSDLITVGGGTACNYRLGDQVDERFFLAMLGRDTYRHAVRQMALVCEEILQRNALTVENVNLFVPHQANLRIIEAVGSRLHINGDRVFTNVDKYGNTSAASIPLALSEAFAAGRVRQGDRVLLAAFGAGLTWSAALLRY</sequence>
<dbReference type="NCBIfam" id="TIGR00747">
    <property type="entry name" value="fabH"/>
    <property type="match status" value="1"/>
</dbReference>
<dbReference type="GO" id="GO:0006633">
    <property type="term" value="P:fatty acid biosynthetic process"/>
    <property type="evidence" value="ECO:0007669"/>
    <property type="project" value="UniProtKB-UniRule"/>
</dbReference>
<proteinExistence type="inferred from homology"/>
<dbReference type="GO" id="GO:0044550">
    <property type="term" value="P:secondary metabolite biosynthetic process"/>
    <property type="evidence" value="ECO:0007669"/>
    <property type="project" value="TreeGrafter"/>
</dbReference>
<comment type="subcellular location">
    <subcellularLocation>
        <location evidence="10">Cytoplasm</location>
    </subcellularLocation>
</comment>
<evidence type="ECO:0000256" key="10">
    <source>
        <dbReference type="HAMAP-Rule" id="MF_01815"/>
    </source>
</evidence>
<dbReference type="InterPro" id="IPR004655">
    <property type="entry name" value="FabH"/>
</dbReference>
<evidence type="ECO:0000256" key="7">
    <source>
        <dbReference type="ARBA" id="ARBA00023160"/>
    </source>
</evidence>
<dbReference type="EMBL" id="BLLL01000003">
    <property type="protein sequence ID" value="GFH62613.1"/>
    <property type="molecule type" value="Genomic_DNA"/>
</dbReference>
<accession>A0A6L2R533</accession>
<comment type="catalytic activity">
    <reaction evidence="10">
        <text>malonyl-[ACP] + acetyl-CoA + H(+) = 3-oxobutanoyl-[ACP] + CO2 + CoA</text>
        <dbReference type="Rhea" id="RHEA:12080"/>
        <dbReference type="Rhea" id="RHEA-COMP:9623"/>
        <dbReference type="Rhea" id="RHEA-COMP:9625"/>
        <dbReference type="ChEBI" id="CHEBI:15378"/>
        <dbReference type="ChEBI" id="CHEBI:16526"/>
        <dbReference type="ChEBI" id="CHEBI:57287"/>
        <dbReference type="ChEBI" id="CHEBI:57288"/>
        <dbReference type="ChEBI" id="CHEBI:78449"/>
        <dbReference type="ChEBI" id="CHEBI:78450"/>
        <dbReference type="EC" id="2.3.1.180"/>
    </reaction>
</comment>
<evidence type="ECO:0000256" key="3">
    <source>
        <dbReference type="ARBA" id="ARBA00022516"/>
    </source>
</evidence>
<organism evidence="13 14">
    <name type="scientific">Candidatus Desulfovibrio kirbyi</name>
    <dbReference type="NCBI Taxonomy" id="2696086"/>
    <lineage>
        <taxon>Bacteria</taxon>
        <taxon>Pseudomonadati</taxon>
        <taxon>Thermodesulfobacteriota</taxon>
        <taxon>Desulfovibrionia</taxon>
        <taxon>Desulfovibrionales</taxon>
        <taxon>Desulfovibrionaceae</taxon>
        <taxon>Desulfovibrio</taxon>
    </lineage>
</organism>
<dbReference type="PANTHER" id="PTHR34069:SF2">
    <property type="entry name" value="BETA-KETOACYL-[ACYL-CARRIER-PROTEIN] SYNTHASE III"/>
    <property type="match status" value="1"/>
</dbReference>
<evidence type="ECO:0000259" key="11">
    <source>
        <dbReference type="Pfam" id="PF08541"/>
    </source>
</evidence>
<feature type="domain" description="Beta-ketoacyl-[acyl-carrier-protein] synthase III N-terminal" evidence="12">
    <location>
        <begin position="108"/>
        <end position="180"/>
    </location>
</feature>
<reference evidence="13 14" key="1">
    <citation type="journal article" date="2020" name="ISME J.">
        <title>Parallel Reductive Genome Evolution in Desulfovibrio Ectosymbionts Independently Acquired by Trichonympha Protists in the Termite Gut.</title>
        <authorList>
            <person name="Takeuchi M."/>
            <person name="Kuwahara H."/>
            <person name="Murakami T."/>
            <person name="Takahashi K."/>
            <person name="Kajitani R."/>
            <person name="Toyoda A."/>
            <person name="Itoh T."/>
            <person name="Ohkuma M."/>
            <person name="Hongoh Y."/>
        </authorList>
    </citation>
    <scope>NUCLEOTIDE SEQUENCE [LARGE SCALE GENOMIC DNA]</scope>
    <source>
        <strain evidence="13">ZnDsv-02</strain>
    </source>
</reference>
<comment type="domain">
    <text evidence="10">The last Arg residue of the ACP-binding site is essential for the weak association between ACP/AcpP and FabH.</text>
</comment>
<dbReference type="InterPro" id="IPR013751">
    <property type="entry name" value="ACP_syn_III_N"/>
</dbReference>
<protein>
    <recommendedName>
        <fullName evidence="10">Beta-ketoacyl-[acyl-carrier-protein] synthase III</fullName>
        <shortName evidence="10">Beta-ketoacyl-ACP synthase III</shortName>
        <shortName evidence="10">KAS III</shortName>
        <ecNumber evidence="10">2.3.1.180</ecNumber>
    </recommendedName>
    <alternativeName>
        <fullName evidence="10">3-oxoacyl-[acyl-carrier-protein] synthase 3</fullName>
    </alternativeName>
    <alternativeName>
        <fullName evidence="10">3-oxoacyl-[acyl-carrier-protein] synthase III</fullName>
    </alternativeName>
</protein>
<name>A0A6L2R533_9BACT</name>
<evidence type="ECO:0000256" key="1">
    <source>
        <dbReference type="ARBA" id="ARBA00008642"/>
    </source>
</evidence>
<keyword evidence="3 10" id="KW-0444">Lipid biosynthesis</keyword>
<feature type="region of interest" description="ACP-binding" evidence="10">
    <location>
        <begin position="258"/>
        <end position="262"/>
    </location>
</feature>
<dbReference type="PANTHER" id="PTHR34069">
    <property type="entry name" value="3-OXOACYL-[ACYL-CARRIER-PROTEIN] SYNTHASE 3"/>
    <property type="match status" value="1"/>
</dbReference>
<evidence type="ECO:0000256" key="4">
    <source>
        <dbReference type="ARBA" id="ARBA00022679"/>
    </source>
</evidence>
<keyword evidence="8 10" id="KW-0511">Multifunctional enzyme</keyword>
<keyword evidence="4 10" id="KW-0808">Transferase</keyword>
<evidence type="ECO:0000259" key="12">
    <source>
        <dbReference type="Pfam" id="PF08545"/>
    </source>
</evidence>
<dbReference type="SUPFAM" id="SSF53901">
    <property type="entry name" value="Thiolase-like"/>
    <property type="match status" value="1"/>
</dbReference>
<dbReference type="GO" id="GO:0005737">
    <property type="term" value="C:cytoplasm"/>
    <property type="evidence" value="ECO:0007669"/>
    <property type="project" value="UniProtKB-SubCell"/>
</dbReference>
<comment type="pathway">
    <text evidence="10">Lipid metabolism; fatty acid biosynthesis.</text>
</comment>
<feature type="active site" evidence="10">
    <location>
        <position position="257"/>
    </location>
</feature>
<comment type="subunit">
    <text evidence="10">Homodimer.</text>
</comment>
<comment type="function">
    <text evidence="10">Catalyzes the condensation reaction of fatty acid synthesis by the addition to an acyl acceptor of two carbons from malonyl-ACP. Catalyzes the first condensation reaction which initiates fatty acid synthesis and may therefore play a role in governing the total rate of fatty acid production. Possesses both acetoacetyl-ACP synthase and acetyl transacylase activities. Its substrate specificity determines the biosynthesis of branched-chain and/or straight-chain of fatty acids.</text>
</comment>
<dbReference type="Gene3D" id="3.40.47.10">
    <property type="match status" value="1"/>
</dbReference>
<evidence type="ECO:0000256" key="8">
    <source>
        <dbReference type="ARBA" id="ARBA00023268"/>
    </source>
</evidence>
<dbReference type="CDD" id="cd00830">
    <property type="entry name" value="KAS_III"/>
    <property type="match status" value="1"/>
</dbReference>
<dbReference type="Pfam" id="PF08541">
    <property type="entry name" value="ACP_syn_III_C"/>
    <property type="match status" value="1"/>
</dbReference>
<dbReference type="Pfam" id="PF08545">
    <property type="entry name" value="ACP_syn_III"/>
    <property type="match status" value="1"/>
</dbReference>
<keyword evidence="6 10" id="KW-0443">Lipid metabolism</keyword>
<evidence type="ECO:0000313" key="14">
    <source>
        <dbReference type="Proteomes" id="UP000505077"/>
    </source>
</evidence>
<keyword evidence="2 10" id="KW-0963">Cytoplasm</keyword>
<feature type="active site" evidence="10">
    <location>
        <position position="114"/>
    </location>
</feature>
<comment type="similarity">
    <text evidence="1 10">Belongs to the thiolase-like superfamily. FabH family.</text>
</comment>
<dbReference type="InterPro" id="IPR013747">
    <property type="entry name" value="ACP_syn_III_C"/>
</dbReference>
<dbReference type="GO" id="GO:0004315">
    <property type="term" value="F:3-oxoacyl-[acyl-carrier-protein] synthase activity"/>
    <property type="evidence" value="ECO:0007669"/>
    <property type="project" value="InterPro"/>
</dbReference>
<keyword evidence="5 10" id="KW-0276">Fatty acid metabolism</keyword>
<keyword evidence="7 10" id="KW-0275">Fatty acid biosynthesis</keyword>